<dbReference type="InterPro" id="IPR014757">
    <property type="entry name" value="Tscrpt_reg_IclR_C"/>
</dbReference>
<keyword evidence="3" id="KW-0804">Transcription</keyword>
<dbReference type="InterPro" id="IPR050707">
    <property type="entry name" value="HTH_MetabolicPath_Reg"/>
</dbReference>
<evidence type="ECO:0000259" key="5">
    <source>
        <dbReference type="PROSITE" id="PS51078"/>
    </source>
</evidence>
<dbReference type="GO" id="GO:0003677">
    <property type="term" value="F:DNA binding"/>
    <property type="evidence" value="ECO:0007669"/>
    <property type="project" value="UniProtKB-KW"/>
</dbReference>
<dbReference type="InterPro" id="IPR005471">
    <property type="entry name" value="Tscrpt_reg_IclR_N"/>
</dbReference>
<dbReference type="AlphaFoldDB" id="A0A8G2F4D6"/>
<evidence type="ECO:0000256" key="2">
    <source>
        <dbReference type="ARBA" id="ARBA00023125"/>
    </source>
</evidence>
<accession>A0A8G2F4D6</accession>
<keyword evidence="2" id="KW-0238">DNA-binding</keyword>
<evidence type="ECO:0000313" key="7">
    <source>
        <dbReference type="Proteomes" id="UP000198615"/>
    </source>
</evidence>
<dbReference type="CDD" id="cd00090">
    <property type="entry name" value="HTH_ARSR"/>
    <property type="match status" value="1"/>
</dbReference>
<dbReference type="Gene3D" id="3.30.450.40">
    <property type="match status" value="1"/>
</dbReference>
<keyword evidence="7" id="KW-1185">Reference proteome</keyword>
<dbReference type="PROSITE" id="PS51078">
    <property type="entry name" value="ICLR_ED"/>
    <property type="match status" value="1"/>
</dbReference>
<dbReference type="PROSITE" id="PS51077">
    <property type="entry name" value="HTH_ICLR"/>
    <property type="match status" value="1"/>
</dbReference>
<dbReference type="InterPro" id="IPR036390">
    <property type="entry name" value="WH_DNA-bd_sf"/>
</dbReference>
<gene>
    <name evidence="6" type="ORF">SAMN05660686_03527</name>
</gene>
<evidence type="ECO:0000256" key="3">
    <source>
        <dbReference type="ARBA" id="ARBA00023163"/>
    </source>
</evidence>
<evidence type="ECO:0000259" key="4">
    <source>
        <dbReference type="PROSITE" id="PS51077"/>
    </source>
</evidence>
<dbReference type="RefSeq" id="WP_215906147.1">
    <property type="nucleotide sequence ID" value="NZ_FNBW01000011.1"/>
</dbReference>
<feature type="domain" description="IclR-ED" evidence="5">
    <location>
        <begin position="71"/>
        <end position="253"/>
    </location>
</feature>
<proteinExistence type="predicted"/>
<dbReference type="EMBL" id="FNBW01000011">
    <property type="protein sequence ID" value="SDG15259.1"/>
    <property type="molecule type" value="Genomic_DNA"/>
</dbReference>
<reference evidence="6 7" key="1">
    <citation type="submission" date="2016-10" db="EMBL/GenBank/DDBJ databases">
        <authorList>
            <person name="Varghese N."/>
            <person name="Submissions S."/>
        </authorList>
    </citation>
    <scope>NUCLEOTIDE SEQUENCE [LARGE SCALE GENOMIC DNA]</scope>
    <source>
        <strain evidence="6 7">DSM 18839</strain>
    </source>
</reference>
<dbReference type="GO" id="GO:0003700">
    <property type="term" value="F:DNA-binding transcription factor activity"/>
    <property type="evidence" value="ECO:0007669"/>
    <property type="project" value="TreeGrafter"/>
</dbReference>
<dbReference type="SUPFAM" id="SSF55781">
    <property type="entry name" value="GAF domain-like"/>
    <property type="match status" value="1"/>
</dbReference>
<keyword evidence="1" id="KW-0805">Transcription regulation</keyword>
<feature type="domain" description="HTH iclR-type" evidence="4">
    <location>
        <begin position="9"/>
        <end position="70"/>
    </location>
</feature>
<evidence type="ECO:0000313" key="6">
    <source>
        <dbReference type="EMBL" id="SDG15259.1"/>
    </source>
</evidence>
<comment type="caution">
    <text evidence="6">The sequence shown here is derived from an EMBL/GenBank/DDBJ whole genome shotgun (WGS) entry which is preliminary data.</text>
</comment>
<protein>
    <submittedName>
        <fullName evidence="6">Transcriptional regulator, IclR family</fullName>
    </submittedName>
</protein>
<dbReference type="Pfam" id="PF09339">
    <property type="entry name" value="HTH_IclR"/>
    <property type="match status" value="1"/>
</dbReference>
<sequence length="253" mass="27545">MKPGPVQGAQSFSRSMAVLQCVADDPSGPSVAELARRLELTRPTLYRILASLEAEGLIRQGRDRRYVLGSRLIGLAHRALAQQDIRALARGRLEALRDETGETVHLAVRMLDEMVYIDKVESPELVRMASTVGTRVPFHTSSVGKAFLAALPTAEAEALIGRLELAAVTDRSVTDRDTLHARIETARRLGYSADEEENETGIVCFGSAIRDAAGLPVASVSVSVPNFRLRADRAAYWRPLLERCAAISRQLGG</sequence>
<dbReference type="Gene3D" id="1.10.10.10">
    <property type="entry name" value="Winged helix-like DNA-binding domain superfamily/Winged helix DNA-binding domain"/>
    <property type="match status" value="1"/>
</dbReference>
<dbReference type="SUPFAM" id="SSF46785">
    <property type="entry name" value="Winged helix' DNA-binding domain"/>
    <property type="match status" value="1"/>
</dbReference>
<dbReference type="InterPro" id="IPR029016">
    <property type="entry name" value="GAF-like_dom_sf"/>
</dbReference>
<dbReference type="InterPro" id="IPR036388">
    <property type="entry name" value="WH-like_DNA-bd_sf"/>
</dbReference>
<dbReference type="InterPro" id="IPR011991">
    <property type="entry name" value="ArsR-like_HTH"/>
</dbReference>
<dbReference type="Proteomes" id="UP000198615">
    <property type="component" value="Unassembled WGS sequence"/>
</dbReference>
<dbReference type="GO" id="GO:0045892">
    <property type="term" value="P:negative regulation of DNA-templated transcription"/>
    <property type="evidence" value="ECO:0007669"/>
    <property type="project" value="TreeGrafter"/>
</dbReference>
<organism evidence="6 7">
    <name type="scientific">Thalassobaculum litoreum DSM 18839</name>
    <dbReference type="NCBI Taxonomy" id="1123362"/>
    <lineage>
        <taxon>Bacteria</taxon>
        <taxon>Pseudomonadati</taxon>
        <taxon>Pseudomonadota</taxon>
        <taxon>Alphaproteobacteria</taxon>
        <taxon>Rhodospirillales</taxon>
        <taxon>Thalassobaculaceae</taxon>
        <taxon>Thalassobaculum</taxon>
    </lineage>
</organism>
<dbReference type="PANTHER" id="PTHR30136:SF24">
    <property type="entry name" value="HTH-TYPE TRANSCRIPTIONAL REPRESSOR ALLR"/>
    <property type="match status" value="1"/>
</dbReference>
<dbReference type="Pfam" id="PF01614">
    <property type="entry name" value="IclR_C"/>
    <property type="match status" value="1"/>
</dbReference>
<dbReference type="PANTHER" id="PTHR30136">
    <property type="entry name" value="HELIX-TURN-HELIX TRANSCRIPTIONAL REGULATOR, ICLR FAMILY"/>
    <property type="match status" value="1"/>
</dbReference>
<evidence type="ECO:0000256" key="1">
    <source>
        <dbReference type="ARBA" id="ARBA00023015"/>
    </source>
</evidence>
<name>A0A8G2F4D6_9PROT</name>
<dbReference type="SMART" id="SM00346">
    <property type="entry name" value="HTH_ICLR"/>
    <property type="match status" value="1"/>
</dbReference>